<dbReference type="EMBL" id="JXSU01000007">
    <property type="protein sequence ID" value="KIS24613.1"/>
    <property type="molecule type" value="Genomic_DNA"/>
</dbReference>
<gene>
    <name evidence="3" type="ORF">N495_13880</name>
</gene>
<keyword evidence="3" id="KW-0378">Hydrolase</keyword>
<protein>
    <submittedName>
        <fullName evidence="3">Glycoside hydrolase</fullName>
    </submittedName>
</protein>
<evidence type="ECO:0000259" key="2">
    <source>
        <dbReference type="Pfam" id="PF13539"/>
    </source>
</evidence>
<reference evidence="3 4" key="1">
    <citation type="submission" date="2014-06" db="EMBL/GenBank/DDBJ databases">
        <title>Genome characterization of distinct group I Clostridium botulinum lineages.</title>
        <authorList>
            <person name="Giordani F."/>
            <person name="Anselmo A."/>
            <person name="Fillo S."/>
            <person name="Palozzi A.M."/>
            <person name="Fortunato A."/>
            <person name="Gentile B."/>
            <person name="Ciammaruconi A."/>
            <person name="Anniballi F."/>
            <person name="De Medici D."/>
            <person name="Lista F."/>
        </authorList>
    </citation>
    <scope>NUCLEOTIDE SEQUENCE [LARGE SCALE GENOMIC DNA]</scope>
    <source>
        <strain evidence="3 4">B2 450</strain>
    </source>
</reference>
<dbReference type="HOGENOM" id="CLU_076855_0_0_9"/>
<dbReference type="Gene3D" id="3.30.1380.10">
    <property type="match status" value="1"/>
</dbReference>
<dbReference type="InterPro" id="IPR009045">
    <property type="entry name" value="Zn_M74/Hedgehog-like"/>
</dbReference>
<dbReference type="Proteomes" id="UP000032250">
    <property type="component" value="Unassembled WGS sequence"/>
</dbReference>
<name>A0A0D1A1F4_CLOBO</name>
<dbReference type="SUPFAM" id="SSF55166">
    <property type="entry name" value="Hedgehog/DD-peptidase"/>
    <property type="match status" value="1"/>
</dbReference>
<feature type="domain" description="Peptidase M15C" evidence="2">
    <location>
        <begin position="202"/>
        <end position="269"/>
    </location>
</feature>
<dbReference type="GO" id="GO:0008233">
    <property type="term" value="F:peptidase activity"/>
    <property type="evidence" value="ECO:0007669"/>
    <property type="project" value="InterPro"/>
</dbReference>
<feature type="signal peptide" evidence="1">
    <location>
        <begin position="1"/>
        <end position="22"/>
    </location>
</feature>
<organism evidence="3 4">
    <name type="scientific">Clostridium botulinum B2 450</name>
    <dbReference type="NCBI Taxonomy" id="1379739"/>
    <lineage>
        <taxon>Bacteria</taxon>
        <taxon>Bacillati</taxon>
        <taxon>Bacillota</taxon>
        <taxon>Clostridia</taxon>
        <taxon>Eubacteriales</taxon>
        <taxon>Clostridiaceae</taxon>
        <taxon>Clostridium</taxon>
    </lineage>
</organism>
<dbReference type="PATRIC" id="fig|1379739.3.peg.3169"/>
<dbReference type="InterPro" id="IPR039561">
    <property type="entry name" value="Peptidase_M15C"/>
</dbReference>
<comment type="caution">
    <text evidence="3">The sequence shown here is derived from an EMBL/GenBank/DDBJ whole genome shotgun (WGS) entry which is preliminary data.</text>
</comment>
<evidence type="ECO:0000313" key="3">
    <source>
        <dbReference type="EMBL" id="KIS24613.1"/>
    </source>
</evidence>
<keyword evidence="1" id="KW-0732">Signal</keyword>
<dbReference type="Pfam" id="PF13539">
    <property type="entry name" value="Peptidase_M15_4"/>
    <property type="match status" value="1"/>
</dbReference>
<dbReference type="AlphaFoldDB" id="A0A0D1A1F4"/>
<accession>A0A0D1A1F4</accession>
<proteinExistence type="predicted"/>
<evidence type="ECO:0000256" key="1">
    <source>
        <dbReference type="SAM" id="SignalP"/>
    </source>
</evidence>
<sequence length="313" mass="36734">MKKLLKKIIFFNILFFIFCSNTYVVKASNIKSNNKDEESYNVTMKQDILCLMMSYGEYIKDIECENDKVYIVMESGKKILYDDKKEKNFQEKIYNSDIQDMMEQIYPLNITGKVMDKNFDPGRFRVYPLLEDVYGNNSSKIQKNLKTINTAYGTVQFNNNSKGAESLKNTLDELSSISKSNNKLNSYISPLNGTFNYRHIAGTNLLSPHAFGIAIDLVRDNRDYWKWATESEGEKRIASYPKEIVETFEKNNFIWGGKWNHFDTLHFEYRPEIIMKAKYFNNKGKIETPWYKEAPLEDKQVKHYVDKINKALK</sequence>
<feature type="chain" id="PRO_5039648347" evidence="1">
    <location>
        <begin position="23"/>
        <end position="313"/>
    </location>
</feature>
<evidence type="ECO:0000313" key="4">
    <source>
        <dbReference type="Proteomes" id="UP000032250"/>
    </source>
</evidence>